<feature type="domain" description="Metallo-beta-lactamase" evidence="1">
    <location>
        <begin position="13"/>
        <end position="77"/>
    </location>
</feature>
<comment type="caution">
    <text evidence="2">The sequence shown here is derived from an EMBL/GenBank/DDBJ whole genome shotgun (WGS) entry which is preliminary data.</text>
</comment>
<reference evidence="2 3" key="1">
    <citation type="journal article" date="2020" name="mSystems">
        <title>Defining Genomic and Predicted Metabolic Features of the Acetobacterium Genus.</title>
        <authorList>
            <person name="Ross D.E."/>
            <person name="Marshall C.W."/>
            <person name="Gulliver D."/>
            <person name="May H.D."/>
            <person name="Norman R.S."/>
        </authorList>
    </citation>
    <scope>NUCLEOTIDE SEQUENCE [LARGE SCALE GENOMIC DNA]</scope>
    <source>
        <strain evidence="2 3">DSM 9173</strain>
    </source>
</reference>
<name>A0ABR6WQD2_9FIRM</name>
<organism evidence="2 3">
    <name type="scientific">Acetobacterium tundrae</name>
    <dbReference type="NCBI Taxonomy" id="132932"/>
    <lineage>
        <taxon>Bacteria</taxon>
        <taxon>Bacillati</taxon>
        <taxon>Bacillota</taxon>
        <taxon>Clostridia</taxon>
        <taxon>Eubacteriales</taxon>
        <taxon>Eubacteriaceae</taxon>
        <taxon>Acetobacterium</taxon>
    </lineage>
</organism>
<dbReference type="InterPro" id="IPR001279">
    <property type="entry name" value="Metallo-B-lactamas"/>
</dbReference>
<evidence type="ECO:0000259" key="1">
    <source>
        <dbReference type="Pfam" id="PF00753"/>
    </source>
</evidence>
<dbReference type="SUPFAM" id="SSF56281">
    <property type="entry name" value="Metallo-hydrolase/oxidoreductase"/>
    <property type="match status" value="1"/>
</dbReference>
<evidence type="ECO:0000313" key="3">
    <source>
        <dbReference type="Proteomes" id="UP000653358"/>
    </source>
</evidence>
<dbReference type="Pfam" id="PF00753">
    <property type="entry name" value="Lactamase_B"/>
    <property type="match status" value="1"/>
</dbReference>
<evidence type="ECO:0000313" key="2">
    <source>
        <dbReference type="EMBL" id="MBC3798538.1"/>
    </source>
</evidence>
<dbReference type="PANTHER" id="PTHR30619">
    <property type="entry name" value="DNA INTERNALIZATION/COMPETENCE PROTEIN COMEC/REC2"/>
    <property type="match status" value="1"/>
</dbReference>
<gene>
    <name evidence="2" type="ORF">GH807_16050</name>
</gene>
<accession>A0ABR6WQD2</accession>
<sequence length="393" mass="45349">MGKNVVHFLQAEAGDCSVIEFDNKECIIIDCGYKSTYYQVLKPLLLELKSKGCRVILLIITHIDQDHIEGAIELIKENGEADNPNIITIDNVWFNGFFNTLFTNEIFNKRKLQVIQDSQKKKMRLVKGQLQMQNYSSGGNISAQQSMCFEEICSLNGYKLNAQFEDRIIKRNSENRHEVKNSKILLGDCVITVFSPNATLVNGLAHEFDKEMIKTFGRNYYLREDSDFAKIFELIMKLYNEPENYSSFISAPGVDITKWLGTSKLASMNPVNKASIVVEIEYKNYSFLYTGDSDSDNWKEFLRDEYDVIKISHHGTVKPNKQLIENSKATHILISTNGIRYGHPENELLARLILKNNKILHFNYEVEQKKILKKVQEKYDFNTTYCENNIILD</sequence>
<dbReference type="InterPro" id="IPR036866">
    <property type="entry name" value="RibonucZ/Hydroxyglut_hydro"/>
</dbReference>
<keyword evidence="3" id="KW-1185">Reference proteome</keyword>
<dbReference type="RefSeq" id="WP_148605896.1">
    <property type="nucleotide sequence ID" value="NZ_RXYB01000027.1"/>
</dbReference>
<protein>
    <submittedName>
        <fullName evidence="2">MBL fold metallo-hydrolase</fullName>
    </submittedName>
</protein>
<proteinExistence type="predicted"/>
<dbReference type="Gene3D" id="3.60.15.10">
    <property type="entry name" value="Ribonuclease Z/Hydroxyacylglutathione hydrolase-like"/>
    <property type="match status" value="1"/>
</dbReference>
<dbReference type="Proteomes" id="UP000653358">
    <property type="component" value="Unassembled WGS sequence"/>
</dbReference>
<dbReference type="EMBL" id="WJBB01000034">
    <property type="protein sequence ID" value="MBC3798538.1"/>
    <property type="molecule type" value="Genomic_DNA"/>
</dbReference>
<dbReference type="InterPro" id="IPR052159">
    <property type="entry name" value="Competence_DNA_uptake"/>
</dbReference>
<dbReference type="PANTHER" id="PTHR30619:SF1">
    <property type="entry name" value="RECOMBINATION PROTEIN 2"/>
    <property type="match status" value="1"/>
</dbReference>